<dbReference type="PROSITE" id="PS51301">
    <property type="entry name" value="KILA_N"/>
    <property type="match status" value="1"/>
</dbReference>
<feature type="compositionally biased region" description="Polar residues" evidence="2">
    <location>
        <begin position="55"/>
        <end position="64"/>
    </location>
</feature>
<proteinExistence type="predicted"/>
<dbReference type="Pfam" id="PF12299">
    <property type="entry name" value="DUF3627"/>
    <property type="match status" value="1"/>
</dbReference>
<evidence type="ECO:0000259" key="3">
    <source>
        <dbReference type="PROSITE" id="PS51301"/>
    </source>
</evidence>
<gene>
    <name evidence="4" type="ORF">Indivirus_14_1</name>
</gene>
<accession>A0A1V0SEP2</accession>
<sequence>MTTNNFSNLAYELINDKYSKAKYLGIECIMETKTGYINATKFCDEAQKKPKDTEAQTPVDTEAQTPDDTEAQTPEDTEAQKTRGTKRFKDYIRLDRYKKLFKYMSSAEQYCSAEITKTYEGGNPDLRGTYVHPDLLLDLASWISPAAYIKASGIVKNFLVREKEEENMRLKLDKSRLEKMFEESDKRREESDKRREEAEKRAEQDRLERKEAEKRAEQMLLKMTLQNETTHIKLDETKIKLDETHVKLDKTNVKLDKTKINLRRVEARVDILVEEVVPPAKKVCLHEQFGIMKLNDSEGKREYKVYCVQTRGVCKARASILKEYPKAVLIKEVKPNANAKNFLHKLKEKYGSGKKAMINVSYNFIKLKDRVTEKELIEAIDEVVGEALRYGE</sequence>
<dbReference type="Pfam" id="PF04383">
    <property type="entry name" value="KilA-N"/>
    <property type="match status" value="1"/>
</dbReference>
<evidence type="ECO:0000313" key="4">
    <source>
        <dbReference type="EMBL" id="ARF10094.1"/>
    </source>
</evidence>
<feature type="domain" description="KilA-N" evidence="3">
    <location>
        <begin position="17"/>
        <end position="158"/>
    </location>
</feature>
<name>A0A1V0SEP2_9VIRU</name>
<dbReference type="InterPro" id="IPR022549">
    <property type="entry name" value="DUF3627"/>
</dbReference>
<evidence type="ECO:0000256" key="2">
    <source>
        <dbReference type="SAM" id="MobiDB-lite"/>
    </source>
</evidence>
<dbReference type="InterPro" id="IPR018004">
    <property type="entry name" value="KilA/APSES_HTH"/>
</dbReference>
<dbReference type="EMBL" id="KY684098">
    <property type="protein sequence ID" value="ARF10094.1"/>
    <property type="molecule type" value="Genomic_DNA"/>
</dbReference>
<reference evidence="4" key="1">
    <citation type="journal article" date="2017" name="Science">
        <title>Giant viruses with an expanded complement of translation system components.</title>
        <authorList>
            <person name="Schulz F."/>
            <person name="Yutin N."/>
            <person name="Ivanova N.N."/>
            <person name="Ortega D.R."/>
            <person name="Lee T.K."/>
            <person name="Vierheilig J."/>
            <person name="Daims H."/>
            <person name="Horn M."/>
            <person name="Wagner M."/>
            <person name="Jensen G.J."/>
            <person name="Kyrpides N.C."/>
            <person name="Koonin E.V."/>
            <person name="Woyke T."/>
        </authorList>
    </citation>
    <scope>NUCLEOTIDE SEQUENCE</scope>
    <source>
        <strain evidence="4">ILV1</strain>
    </source>
</reference>
<feature type="region of interest" description="Disordered" evidence="2">
    <location>
        <begin position="47"/>
        <end position="84"/>
    </location>
</feature>
<feature type="compositionally biased region" description="Acidic residues" evidence="2">
    <location>
        <begin position="65"/>
        <end position="77"/>
    </location>
</feature>
<feature type="region of interest" description="Disordered" evidence="2">
    <location>
        <begin position="181"/>
        <end position="212"/>
    </location>
</feature>
<evidence type="ECO:0000256" key="1">
    <source>
        <dbReference type="SAM" id="Coils"/>
    </source>
</evidence>
<feature type="coiled-coil region" evidence="1">
    <location>
        <begin position="248"/>
        <end position="275"/>
    </location>
</feature>
<dbReference type="InterPro" id="IPR017880">
    <property type="entry name" value="KilA_N"/>
</dbReference>
<keyword evidence="1" id="KW-0175">Coiled coil</keyword>
<protein>
    <submittedName>
        <fullName evidence="4">KilA-N domain-containing protein</fullName>
    </submittedName>
</protein>
<organism evidence="4">
    <name type="scientific">Indivirus ILV1</name>
    <dbReference type="NCBI Taxonomy" id="1977633"/>
    <lineage>
        <taxon>Viruses</taxon>
        <taxon>Varidnaviria</taxon>
        <taxon>Bamfordvirae</taxon>
        <taxon>Nucleocytoviricota</taxon>
        <taxon>Megaviricetes</taxon>
        <taxon>Imitervirales</taxon>
        <taxon>Mimiviridae</taxon>
        <taxon>Klosneuvirinae</taxon>
        <taxon>Indivirus</taxon>
    </lineage>
</organism>